<sequence>MGSSLISFGFPDWINMWPTRRSILPLPKPSKKESNMKGGCVQGNGASKVEAMETSMANFKQKWVETSKLVKALDEARRLVVDSIAEANAKPEVANKEEKNVRTEAKRERDIASKSITETLVTYVWCSRILLELSFLYASFVIISKNNV</sequence>
<keyword evidence="2" id="KW-1185">Reference proteome</keyword>
<dbReference type="Proteomes" id="UP001396334">
    <property type="component" value="Unassembled WGS sequence"/>
</dbReference>
<evidence type="ECO:0000313" key="2">
    <source>
        <dbReference type="Proteomes" id="UP001396334"/>
    </source>
</evidence>
<protein>
    <submittedName>
        <fullName evidence="1">Uncharacterized protein</fullName>
    </submittedName>
</protein>
<accession>A0ABR2TZN1</accession>
<dbReference type="EMBL" id="JBBPBN010000003">
    <property type="protein sequence ID" value="KAK9042895.1"/>
    <property type="molecule type" value="Genomic_DNA"/>
</dbReference>
<reference evidence="1 2" key="1">
    <citation type="journal article" date="2024" name="G3 (Bethesda)">
        <title>Genome assembly of Hibiscus sabdariffa L. provides insights into metabolisms of medicinal natural products.</title>
        <authorList>
            <person name="Kim T."/>
        </authorList>
    </citation>
    <scope>NUCLEOTIDE SEQUENCE [LARGE SCALE GENOMIC DNA]</scope>
    <source>
        <strain evidence="1">TK-2024</strain>
        <tissue evidence="1">Old leaves</tissue>
    </source>
</reference>
<evidence type="ECO:0000313" key="1">
    <source>
        <dbReference type="EMBL" id="KAK9042895.1"/>
    </source>
</evidence>
<comment type="caution">
    <text evidence="1">The sequence shown here is derived from an EMBL/GenBank/DDBJ whole genome shotgun (WGS) entry which is preliminary data.</text>
</comment>
<organism evidence="1 2">
    <name type="scientific">Hibiscus sabdariffa</name>
    <name type="common">roselle</name>
    <dbReference type="NCBI Taxonomy" id="183260"/>
    <lineage>
        <taxon>Eukaryota</taxon>
        <taxon>Viridiplantae</taxon>
        <taxon>Streptophyta</taxon>
        <taxon>Embryophyta</taxon>
        <taxon>Tracheophyta</taxon>
        <taxon>Spermatophyta</taxon>
        <taxon>Magnoliopsida</taxon>
        <taxon>eudicotyledons</taxon>
        <taxon>Gunneridae</taxon>
        <taxon>Pentapetalae</taxon>
        <taxon>rosids</taxon>
        <taxon>malvids</taxon>
        <taxon>Malvales</taxon>
        <taxon>Malvaceae</taxon>
        <taxon>Malvoideae</taxon>
        <taxon>Hibiscus</taxon>
    </lineage>
</organism>
<proteinExistence type="predicted"/>
<gene>
    <name evidence="1" type="ORF">V6N11_071249</name>
</gene>
<name>A0ABR2TZN1_9ROSI</name>